<proteinExistence type="predicted"/>
<keyword evidence="8" id="KW-1185">Reference proteome</keyword>
<dbReference type="AlphaFoldDB" id="A0A226DWZ2"/>
<evidence type="ECO:0000259" key="6">
    <source>
        <dbReference type="PROSITE" id="PS50865"/>
    </source>
</evidence>
<evidence type="ECO:0000313" key="8">
    <source>
        <dbReference type="Proteomes" id="UP000198287"/>
    </source>
</evidence>
<evidence type="ECO:0000256" key="1">
    <source>
        <dbReference type="ARBA" id="ARBA00022723"/>
    </source>
</evidence>
<name>A0A226DWZ2_FOLCA</name>
<dbReference type="GO" id="GO:0016787">
    <property type="term" value="F:hydrolase activity"/>
    <property type="evidence" value="ECO:0007669"/>
    <property type="project" value="UniProtKB-KW"/>
</dbReference>
<keyword evidence="3" id="KW-0862">Zinc</keyword>
<feature type="domain" description="MYND-type" evidence="6">
    <location>
        <begin position="222"/>
        <end position="264"/>
    </location>
</feature>
<gene>
    <name evidence="7" type="ORF">Fcan01_15851</name>
</gene>
<dbReference type="SUPFAM" id="SSF144232">
    <property type="entry name" value="HIT/MYND zinc finger-like"/>
    <property type="match status" value="1"/>
</dbReference>
<evidence type="ECO:0000313" key="7">
    <source>
        <dbReference type="EMBL" id="OXA49538.1"/>
    </source>
</evidence>
<dbReference type="Pfam" id="PF01753">
    <property type="entry name" value="zf-MYND"/>
    <property type="match status" value="1"/>
</dbReference>
<evidence type="ECO:0000256" key="4">
    <source>
        <dbReference type="PROSITE-ProRule" id="PRU00134"/>
    </source>
</evidence>
<dbReference type="GO" id="GO:0008270">
    <property type="term" value="F:zinc ion binding"/>
    <property type="evidence" value="ECO:0007669"/>
    <property type="project" value="UniProtKB-KW"/>
</dbReference>
<evidence type="ECO:0000256" key="3">
    <source>
        <dbReference type="ARBA" id="ARBA00022833"/>
    </source>
</evidence>
<evidence type="ECO:0000256" key="5">
    <source>
        <dbReference type="SAM" id="MobiDB-lite"/>
    </source>
</evidence>
<sequence length="269" mass="30409">MENKEEVEIVGIDGEIAGVENPSSSADNRSSDSGQEESLRTSTYMTPLLEFDKKIGSFENMETFDPDKTETALDHRDSYGCLIYPLYYRPKYLRMETVGGIDELKTYCKAVTVGWRLWPHHWTTFQHIIDYLSMYTLLEDVKRMETPFLLTLKDIAVKNENDSGFGGLFMAPQAKRIIFQWKTPLPPGGIASMRMNPLMLKAMLSGMKPGPGGPVEMEICGGIDCLEVETRVVTFPRCGKCKKVVYHSKECQRKAWHAGHKKVCKAPPV</sequence>
<feature type="compositionally biased region" description="Low complexity" evidence="5">
    <location>
        <begin position="9"/>
        <end position="33"/>
    </location>
</feature>
<dbReference type="InterPro" id="IPR002893">
    <property type="entry name" value="Znf_MYND"/>
</dbReference>
<accession>A0A226DWZ2</accession>
<evidence type="ECO:0000256" key="2">
    <source>
        <dbReference type="ARBA" id="ARBA00022771"/>
    </source>
</evidence>
<keyword evidence="1" id="KW-0479">Metal-binding</keyword>
<dbReference type="OrthoDB" id="432970at2759"/>
<keyword evidence="7" id="KW-0378">Hydrolase</keyword>
<organism evidence="7 8">
    <name type="scientific">Folsomia candida</name>
    <name type="common">Springtail</name>
    <dbReference type="NCBI Taxonomy" id="158441"/>
    <lineage>
        <taxon>Eukaryota</taxon>
        <taxon>Metazoa</taxon>
        <taxon>Ecdysozoa</taxon>
        <taxon>Arthropoda</taxon>
        <taxon>Hexapoda</taxon>
        <taxon>Collembola</taxon>
        <taxon>Entomobryomorpha</taxon>
        <taxon>Isotomoidea</taxon>
        <taxon>Isotomidae</taxon>
        <taxon>Proisotominae</taxon>
        <taxon>Folsomia</taxon>
    </lineage>
</organism>
<dbReference type="Gene3D" id="6.10.140.2220">
    <property type="match status" value="1"/>
</dbReference>
<protein>
    <submittedName>
        <fullName evidence="7">Ubiquitin carboxyl-terminal hydrolase 18</fullName>
    </submittedName>
</protein>
<dbReference type="PROSITE" id="PS50865">
    <property type="entry name" value="ZF_MYND_2"/>
    <property type="match status" value="1"/>
</dbReference>
<comment type="caution">
    <text evidence="7">The sequence shown here is derived from an EMBL/GenBank/DDBJ whole genome shotgun (WGS) entry which is preliminary data.</text>
</comment>
<feature type="region of interest" description="Disordered" evidence="5">
    <location>
        <begin position="1"/>
        <end position="40"/>
    </location>
</feature>
<dbReference type="Proteomes" id="UP000198287">
    <property type="component" value="Unassembled WGS sequence"/>
</dbReference>
<dbReference type="EMBL" id="LNIX01000010">
    <property type="protein sequence ID" value="OXA49538.1"/>
    <property type="molecule type" value="Genomic_DNA"/>
</dbReference>
<keyword evidence="2 4" id="KW-0863">Zinc-finger</keyword>
<reference evidence="7 8" key="1">
    <citation type="submission" date="2015-12" db="EMBL/GenBank/DDBJ databases">
        <title>The genome of Folsomia candida.</title>
        <authorList>
            <person name="Faddeeva A."/>
            <person name="Derks M.F."/>
            <person name="Anvar Y."/>
            <person name="Smit S."/>
            <person name="Van Straalen N."/>
            <person name="Roelofs D."/>
        </authorList>
    </citation>
    <scope>NUCLEOTIDE SEQUENCE [LARGE SCALE GENOMIC DNA]</scope>
    <source>
        <strain evidence="7 8">VU population</strain>
        <tissue evidence="7">Whole body</tissue>
    </source>
</reference>